<dbReference type="CDD" id="cd00540">
    <property type="entry name" value="AAG"/>
    <property type="match status" value="1"/>
</dbReference>
<dbReference type="InterPro" id="IPR036995">
    <property type="entry name" value="MPG_sf"/>
</dbReference>
<dbReference type="EC" id="3.2.2.-" evidence="5"/>
<dbReference type="PANTHER" id="PTHR10429">
    <property type="entry name" value="DNA-3-METHYLADENINE GLYCOSYLASE"/>
    <property type="match status" value="1"/>
</dbReference>
<gene>
    <name evidence="6" type="ORF">FGF68_01710</name>
</gene>
<dbReference type="InterPro" id="IPR011034">
    <property type="entry name" value="Formyl_transferase-like_C_sf"/>
</dbReference>
<evidence type="ECO:0000256" key="4">
    <source>
        <dbReference type="ARBA" id="ARBA00023204"/>
    </source>
</evidence>
<dbReference type="Pfam" id="PF02245">
    <property type="entry name" value="Pur_DNA_glyco"/>
    <property type="match status" value="1"/>
</dbReference>
<keyword evidence="4 5" id="KW-0234">DNA repair</keyword>
<dbReference type="NCBIfam" id="TIGR00567">
    <property type="entry name" value="3mg"/>
    <property type="match status" value="1"/>
</dbReference>
<keyword evidence="2 5" id="KW-0227">DNA damage</keyword>
<evidence type="ECO:0000256" key="1">
    <source>
        <dbReference type="ARBA" id="ARBA00009232"/>
    </source>
</evidence>
<dbReference type="PANTHER" id="PTHR10429:SF0">
    <property type="entry name" value="DNA-3-METHYLADENINE GLYCOSYLASE"/>
    <property type="match status" value="1"/>
</dbReference>
<comment type="similarity">
    <text evidence="1 5">Belongs to the DNA glycosylase MPG family.</text>
</comment>
<comment type="caution">
    <text evidence="6">The sequence shown here is derived from an EMBL/GenBank/DDBJ whole genome shotgun (WGS) entry which is preliminary data.</text>
</comment>
<proteinExistence type="inferred from homology"/>
<dbReference type="Gene3D" id="3.10.300.10">
    <property type="entry name" value="Methylpurine-DNA glycosylase (MPG)"/>
    <property type="match status" value="1"/>
</dbReference>
<evidence type="ECO:0000256" key="2">
    <source>
        <dbReference type="ARBA" id="ARBA00022763"/>
    </source>
</evidence>
<reference evidence="6 7" key="1">
    <citation type="submission" date="2019-05" db="EMBL/GenBank/DDBJ databases">
        <title>Draft Whole-Genome sequence of the green sulfur bacterium Prosthecochloris vibrioformis DSM 260.</title>
        <authorList>
            <person name="Meyer T.E."/>
            <person name="Kyndt J.A."/>
        </authorList>
    </citation>
    <scope>NUCLEOTIDE SEQUENCE [LARGE SCALE GENOMIC DNA]</scope>
    <source>
        <strain evidence="6 7">DSM 260</strain>
    </source>
</reference>
<evidence type="ECO:0000256" key="3">
    <source>
        <dbReference type="ARBA" id="ARBA00022801"/>
    </source>
</evidence>
<dbReference type="SUPFAM" id="SSF50486">
    <property type="entry name" value="FMT C-terminal domain-like"/>
    <property type="match status" value="1"/>
</dbReference>
<keyword evidence="6" id="KW-0326">Glycosidase</keyword>
<keyword evidence="3 5" id="KW-0378">Hydrolase</keyword>
<evidence type="ECO:0000313" key="6">
    <source>
        <dbReference type="EMBL" id="TNJ37919.1"/>
    </source>
</evidence>
<name>A0A5C4S492_PROVB</name>
<dbReference type="GO" id="GO:0003905">
    <property type="term" value="F:alkylbase DNA N-glycosylase activity"/>
    <property type="evidence" value="ECO:0007669"/>
    <property type="project" value="InterPro"/>
</dbReference>
<dbReference type="GO" id="GO:0003677">
    <property type="term" value="F:DNA binding"/>
    <property type="evidence" value="ECO:0007669"/>
    <property type="project" value="InterPro"/>
</dbReference>
<dbReference type="HAMAP" id="MF_00527">
    <property type="entry name" value="3MGH"/>
    <property type="match status" value="1"/>
</dbReference>
<dbReference type="NCBIfam" id="NF002003">
    <property type="entry name" value="PRK00802.1-3"/>
    <property type="match status" value="1"/>
</dbReference>
<evidence type="ECO:0000313" key="7">
    <source>
        <dbReference type="Proteomes" id="UP000309544"/>
    </source>
</evidence>
<dbReference type="InterPro" id="IPR003180">
    <property type="entry name" value="MPG"/>
</dbReference>
<evidence type="ECO:0000256" key="5">
    <source>
        <dbReference type="HAMAP-Rule" id="MF_00527"/>
    </source>
</evidence>
<dbReference type="Proteomes" id="UP000309544">
    <property type="component" value="Unassembled WGS sequence"/>
</dbReference>
<dbReference type="FunFam" id="3.10.300.10:FF:000001">
    <property type="entry name" value="Putative 3-methyladenine DNA glycosylase"/>
    <property type="match status" value="1"/>
</dbReference>
<keyword evidence="7" id="KW-1185">Reference proteome</keyword>
<dbReference type="GO" id="GO:0006284">
    <property type="term" value="P:base-excision repair"/>
    <property type="evidence" value="ECO:0007669"/>
    <property type="project" value="InterPro"/>
</dbReference>
<dbReference type="AlphaFoldDB" id="A0A5C4S492"/>
<organism evidence="6 7">
    <name type="scientific">Prosthecochloris vibrioformis</name>
    <name type="common">Chlorobium vibrioforme</name>
    <dbReference type="NCBI Taxonomy" id="1098"/>
    <lineage>
        <taxon>Bacteria</taxon>
        <taxon>Pseudomonadati</taxon>
        <taxon>Chlorobiota</taxon>
        <taxon>Chlorobiia</taxon>
        <taxon>Chlorobiales</taxon>
        <taxon>Chlorobiaceae</taxon>
        <taxon>Prosthecochloris</taxon>
    </lineage>
</organism>
<sequence length="211" mass="23361">MRNHRIKEDFFRHPTLLMAEKLLGMVLVHKTPGGELLKGKIVETEAYLAAGDRACHAYRGMTQRNRPMFASPGTVYIYFTYGNHYLMNIVTEPEGTAGAVLLRALEPLEGIPVMERNRGSKSGTILTNGPGKLTQAMSIGPELNSSSLLHSHQLYIEEGDTPLPEEIGTSERIGITQSTELPWRKYISSSPYVAGKAAARCRKKHHDALES</sequence>
<dbReference type="RefSeq" id="WP_139626118.1">
    <property type="nucleotide sequence ID" value="NZ_VDCI01000001.1"/>
</dbReference>
<accession>A0A5C4S492</accession>
<dbReference type="EMBL" id="VDCI01000001">
    <property type="protein sequence ID" value="TNJ37919.1"/>
    <property type="molecule type" value="Genomic_DNA"/>
</dbReference>
<protein>
    <recommendedName>
        <fullName evidence="5">Putative 3-methyladenine DNA glycosylase</fullName>
        <ecNumber evidence="5">3.2.2.-</ecNumber>
    </recommendedName>
</protein>